<keyword evidence="2" id="KW-1185">Reference proteome</keyword>
<protein>
    <submittedName>
        <fullName evidence="1">Uncharacterized protein</fullName>
    </submittedName>
</protein>
<gene>
    <name evidence="1" type="ORF">CRG98_018145</name>
</gene>
<proteinExistence type="predicted"/>
<evidence type="ECO:0000313" key="2">
    <source>
        <dbReference type="Proteomes" id="UP000233551"/>
    </source>
</evidence>
<accession>A0A2I0JYY6</accession>
<dbReference type="EMBL" id="PGOL01001035">
    <property type="protein sequence ID" value="PKI61462.1"/>
    <property type="molecule type" value="Genomic_DNA"/>
</dbReference>
<dbReference type="AlphaFoldDB" id="A0A2I0JYY6"/>
<name>A0A2I0JYY6_PUNGR</name>
<reference evidence="1 2" key="1">
    <citation type="submission" date="2017-11" db="EMBL/GenBank/DDBJ databases">
        <title>De-novo sequencing of pomegranate (Punica granatum L.) genome.</title>
        <authorList>
            <person name="Akparov Z."/>
            <person name="Amiraslanov A."/>
            <person name="Hajiyeva S."/>
            <person name="Abbasov M."/>
            <person name="Kaur K."/>
            <person name="Hamwieh A."/>
            <person name="Solovyev V."/>
            <person name="Salamov A."/>
            <person name="Braich B."/>
            <person name="Kosarev P."/>
            <person name="Mahmoud A."/>
            <person name="Hajiyev E."/>
            <person name="Babayeva S."/>
            <person name="Izzatullayeva V."/>
            <person name="Mammadov A."/>
            <person name="Mammadov A."/>
            <person name="Sharifova S."/>
            <person name="Ojaghi J."/>
            <person name="Eynullazada K."/>
            <person name="Bayramov B."/>
            <person name="Abdulazimova A."/>
            <person name="Shahmuradov I."/>
        </authorList>
    </citation>
    <scope>NUCLEOTIDE SEQUENCE [LARGE SCALE GENOMIC DNA]</scope>
    <source>
        <strain evidence="2">cv. AG2017</strain>
        <tissue evidence="1">Leaf</tissue>
    </source>
</reference>
<comment type="caution">
    <text evidence="1">The sequence shown here is derived from an EMBL/GenBank/DDBJ whole genome shotgun (WGS) entry which is preliminary data.</text>
</comment>
<sequence length="74" mass="8242">MEVGVAYPAIQHLEGLVWLGAQLKELEYGDCGDVPPPFEPRETKKYEEEMDEHDGERAGELVSIHGAILCRSTT</sequence>
<organism evidence="1 2">
    <name type="scientific">Punica granatum</name>
    <name type="common">Pomegranate</name>
    <dbReference type="NCBI Taxonomy" id="22663"/>
    <lineage>
        <taxon>Eukaryota</taxon>
        <taxon>Viridiplantae</taxon>
        <taxon>Streptophyta</taxon>
        <taxon>Embryophyta</taxon>
        <taxon>Tracheophyta</taxon>
        <taxon>Spermatophyta</taxon>
        <taxon>Magnoliopsida</taxon>
        <taxon>eudicotyledons</taxon>
        <taxon>Gunneridae</taxon>
        <taxon>Pentapetalae</taxon>
        <taxon>rosids</taxon>
        <taxon>malvids</taxon>
        <taxon>Myrtales</taxon>
        <taxon>Lythraceae</taxon>
        <taxon>Punica</taxon>
    </lineage>
</organism>
<dbReference type="Proteomes" id="UP000233551">
    <property type="component" value="Unassembled WGS sequence"/>
</dbReference>
<evidence type="ECO:0000313" key="1">
    <source>
        <dbReference type="EMBL" id="PKI61462.1"/>
    </source>
</evidence>